<dbReference type="Proteomes" id="UP001151071">
    <property type="component" value="Unassembled WGS sequence"/>
</dbReference>
<gene>
    <name evidence="2" type="ORF">O3V59_01470</name>
</gene>
<dbReference type="InterPro" id="IPR024563">
    <property type="entry name" value="YqhR"/>
</dbReference>
<keyword evidence="3" id="KW-1185">Reference proteome</keyword>
<reference evidence="2" key="1">
    <citation type="submission" date="2022-12" db="EMBL/GenBank/DDBJ databases">
        <title>Draft genome sequence of the thermophilic strain Brevibacillus thermoruber HT42, isolated from Los Humeros, Puebla, Mexico, with biotechnological potential.</title>
        <authorList>
            <person name="Lara Sanchez J."/>
            <person name="Solis Palacios R."/>
            <person name="Bustos Baena A.S."/>
            <person name="Ruz Baez A.E."/>
            <person name="Espinosa Luna G."/>
            <person name="Oliart Ros R.M."/>
        </authorList>
    </citation>
    <scope>NUCLEOTIDE SEQUENCE</scope>
    <source>
        <strain evidence="2">HT42</strain>
    </source>
</reference>
<comment type="caution">
    <text evidence="2">The sequence shown here is derived from an EMBL/GenBank/DDBJ whole genome shotgun (WGS) entry which is preliminary data.</text>
</comment>
<protein>
    <submittedName>
        <fullName evidence="2">YqhR family membrane protein</fullName>
    </submittedName>
</protein>
<dbReference type="RefSeq" id="WP_271139309.1">
    <property type="nucleotide sequence ID" value="NZ_JAPYYP010000001.1"/>
</dbReference>
<feature type="transmembrane region" description="Helical" evidence="1">
    <location>
        <begin position="140"/>
        <end position="156"/>
    </location>
</feature>
<dbReference type="AlphaFoldDB" id="A0A9X3TMD9"/>
<keyword evidence="1" id="KW-0812">Transmembrane</keyword>
<accession>A0A9X3TMD9</accession>
<dbReference type="EMBL" id="JAPYYP010000001">
    <property type="protein sequence ID" value="MDA5107022.1"/>
    <property type="molecule type" value="Genomic_DNA"/>
</dbReference>
<evidence type="ECO:0000313" key="3">
    <source>
        <dbReference type="Proteomes" id="UP001151071"/>
    </source>
</evidence>
<dbReference type="Pfam" id="PF11085">
    <property type="entry name" value="YqhR"/>
    <property type="match status" value="1"/>
</dbReference>
<evidence type="ECO:0000256" key="1">
    <source>
        <dbReference type="SAM" id="Phobius"/>
    </source>
</evidence>
<organism evidence="2 3">
    <name type="scientific">Brevibacillus thermoruber</name>
    <dbReference type="NCBI Taxonomy" id="33942"/>
    <lineage>
        <taxon>Bacteria</taxon>
        <taxon>Bacillati</taxon>
        <taxon>Bacillota</taxon>
        <taxon>Bacilli</taxon>
        <taxon>Bacillales</taxon>
        <taxon>Paenibacillaceae</taxon>
        <taxon>Brevibacillus</taxon>
    </lineage>
</organism>
<feature type="transmembrane region" description="Helical" evidence="1">
    <location>
        <begin position="36"/>
        <end position="56"/>
    </location>
</feature>
<proteinExistence type="predicted"/>
<feature type="transmembrane region" description="Helical" evidence="1">
    <location>
        <begin position="107"/>
        <end position="128"/>
    </location>
</feature>
<evidence type="ECO:0000313" key="2">
    <source>
        <dbReference type="EMBL" id="MDA5107022.1"/>
    </source>
</evidence>
<name>A0A9X3TMD9_9BACL</name>
<keyword evidence="1" id="KW-0472">Membrane</keyword>
<sequence>MDATKTQKAEQPGAAGLLAGQQGGTKALPFAKMAEVAFWGTVLWGLVRAAAHYLNFTPYGVEAFARPILGTARANSWAGIGLGTLVLFVETFLAVMVYSLVFGRIRLWWIGLLYGLILLAVAGFFFRIGNWNQATLSTELAWYLSFGLFVGMTISLERSDKA</sequence>
<feature type="transmembrane region" description="Helical" evidence="1">
    <location>
        <begin position="76"/>
        <end position="100"/>
    </location>
</feature>
<keyword evidence="1" id="KW-1133">Transmembrane helix</keyword>